<feature type="compositionally biased region" description="Acidic residues" evidence="1">
    <location>
        <begin position="107"/>
        <end position="124"/>
    </location>
</feature>
<feature type="compositionally biased region" description="Acidic residues" evidence="1">
    <location>
        <begin position="61"/>
        <end position="77"/>
    </location>
</feature>
<sequence length="286" mass="29891">MAEDDTTSDSGGFDDWLDEQPGPPTDPYASLADDDPEDEIADWVAFTEGQDTAGVQSDSAELSDDDLAQLPTEEMDLSDLPGAPPVEPETVSGDDDETSEIQPLPVEETDEDGDADLLEGDPTEELVTVGDDAQTFDDDAVTDELPSIPATPLGDVEIAEGDTGTEPPIFDIEGDEEPDDTGELDIIPIAPYGGFSQSPPDDDRDANNQGASDELSVGVAAEAVTDGGAPGAVPLRPDLFDISEDDYLGTATREHTDLAEAIALAEEEDTAQVAVSAPIPGLEESV</sequence>
<feature type="compositionally biased region" description="Acidic residues" evidence="1">
    <location>
        <begin position="32"/>
        <end position="41"/>
    </location>
</feature>
<dbReference type="EMBL" id="UOEI01000133">
    <property type="protein sequence ID" value="VAV94753.1"/>
    <property type="molecule type" value="Genomic_DNA"/>
</dbReference>
<feature type="non-terminal residue" evidence="2">
    <location>
        <position position="286"/>
    </location>
</feature>
<feature type="compositionally biased region" description="Acidic residues" evidence="1">
    <location>
        <begin position="172"/>
        <end position="183"/>
    </location>
</feature>
<organism evidence="2">
    <name type="scientific">hydrothermal vent metagenome</name>
    <dbReference type="NCBI Taxonomy" id="652676"/>
    <lineage>
        <taxon>unclassified sequences</taxon>
        <taxon>metagenomes</taxon>
        <taxon>ecological metagenomes</taxon>
    </lineage>
</organism>
<dbReference type="AlphaFoldDB" id="A0A3B0SER9"/>
<proteinExistence type="predicted"/>
<gene>
    <name evidence="2" type="ORF">MNBD_ACTINO01-2155</name>
</gene>
<evidence type="ECO:0000313" key="2">
    <source>
        <dbReference type="EMBL" id="VAV94753.1"/>
    </source>
</evidence>
<accession>A0A3B0SER9</accession>
<evidence type="ECO:0000256" key="1">
    <source>
        <dbReference type="SAM" id="MobiDB-lite"/>
    </source>
</evidence>
<reference evidence="2" key="1">
    <citation type="submission" date="2018-06" db="EMBL/GenBank/DDBJ databases">
        <authorList>
            <person name="Zhirakovskaya E."/>
        </authorList>
    </citation>
    <scope>NUCLEOTIDE SEQUENCE</scope>
</reference>
<feature type="region of interest" description="Disordered" evidence="1">
    <location>
        <begin position="1"/>
        <end position="214"/>
    </location>
</feature>
<name>A0A3B0SER9_9ZZZZ</name>
<protein>
    <submittedName>
        <fullName evidence="2">Uncharacterized protein</fullName>
    </submittedName>
</protein>